<feature type="region of interest" description="Disordered" evidence="1">
    <location>
        <begin position="20"/>
        <end position="87"/>
    </location>
</feature>
<dbReference type="InParanoid" id="A0A6M4HD17"/>
<evidence type="ECO:0000313" key="3">
    <source>
        <dbReference type="Proteomes" id="UP000503096"/>
    </source>
</evidence>
<proteinExistence type="predicted"/>
<evidence type="ECO:0000313" key="2">
    <source>
        <dbReference type="EMBL" id="QJR15887.1"/>
    </source>
</evidence>
<organism evidence="2 3">
    <name type="scientific">Usitatibacter palustris</name>
    <dbReference type="NCBI Taxonomy" id="2732487"/>
    <lineage>
        <taxon>Bacteria</taxon>
        <taxon>Pseudomonadati</taxon>
        <taxon>Pseudomonadota</taxon>
        <taxon>Betaproteobacteria</taxon>
        <taxon>Nitrosomonadales</taxon>
        <taxon>Usitatibacteraceae</taxon>
        <taxon>Usitatibacter</taxon>
    </lineage>
</organism>
<evidence type="ECO:0000256" key="1">
    <source>
        <dbReference type="SAM" id="MobiDB-lite"/>
    </source>
</evidence>
<gene>
    <name evidence="2" type="ORF">DSM104440_02713</name>
</gene>
<reference evidence="2 3" key="1">
    <citation type="submission" date="2020-04" db="EMBL/GenBank/DDBJ databases">
        <title>Usitatibacter rugosus gen. nov., sp. nov. and Usitatibacter palustris sp. nov., novel members of Usitatibacteraceae fam. nov. within the order Nitrosomonadales isolated from soil.</title>
        <authorList>
            <person name="Huber K.J."/>
            <person name="Neumann-Schaal M."/>
            <person name="Geppert A."/>
            <person name="Luckner M."/>
            <person name="Wanner G."/>
            <person name="Overmann J."/>
        </authorList>
    </citation>
    <scope>NUCLEOTIDE SEQUENCE [LARGE SCALE GENOMIC DNA]</scope>
    <source>
        <strain evidence="2 3">Swamp67</strain>
    </source>
</reference>
<feature type="compositionally biased region" description="Pro residues" evidence="1">
    <location>
        <begin position="38"/>
        <end position="55"/>
    </location>
</feature>
<dbReference type="EMBL" id="CP053073">
    <property type="protein sequence ID" value="QJR15887.1"/>
    <property type="molecule type" value="Genomic_DNA"/>
</dbReference>
<sequence>MTKPFILLVAILMVNGCSTSSREMSDSAASPIAAAPTQAPPPPPLAPEVVPPKAAPPAKTAAATPAPSKPAPVAVPAKAPPAAAPPSLDLKTLESRLRGSSAIGVMTKLALKNQVDDLVKRFKAYHDGSRPPQLAELRPSYELLVMKFMTLLQDKDAALAKDINASREAIWGLLADREKLSQFA</sequence>
<name>A0A6M4HD17_9PROT</name>
<dbReference type="KEGG" id="upl:DSM104440_02713"/>
<feature type="compositionally biased region" description="Low complexity" evidence="1">
    <location>
        <begin position="56"/>
        <end position="77"/>
    </location>
</feature>
<dbReference type="Proteomes" id="UP000503096">
    <property type="component" value="Chromosome"/>
</dbReference>
<dbReference type="AlphaFoldDB" id="A0A6M4HD17"/>
<protein>
    <submittedName>
        <fullName evidence="2">Uncharacterized protein</fullName>
    </submittedName>
</protein>
<keyword evidence="3" id="KW-1185">Reference proteome</keyword>
<accession>A0A6M4HD17</accession>
<dbReference type="RefSeq" id="WP_171163558.1">
    <property type="nucleotide sequence ID" value="NZ_CP053073.1"/>
</dbReference>
<feature type="compositionally biased region" description="Low complexity" evidence="1">
    <location>
        <begin position="27"/>
        <end position="37"/>
    </location>
</feature>